<dbReference type="Pfam" id="PF00528">
    <property type="entry name" value="BPD_transp_1"/>
    <property type="match status" value="1"/>
</dbReference>
<comment type="caution">
    <text evidence="7">The sequence shown here is derived from an EMBL/GenBank/DDBJ whole genome shotgun (WGS) entry which is preliminary data.</text>
</comment>
<evidence type="ECO:0000256" key="2">
    <source>
        <dbReference type="ARBA" id="ARBA00022692"/>
    </source>
</evidence>
<evidence type="ECO:0000256" key="5">
    <source>
        <dbReference type="RuleBase" id="RU363032"/>
    </source>
</evidence>
<keyword evidence="3 5" id="KW-1133">Transmembrane helix</keyword>
<feature type="transmembrane region" description="Helical" evidence="5">
    <location>
        <begin position="203"/>
        <end position="222"/>
    </location>
</feature>
<keyword evidence="5" id="KW-0813">Transport</keyword>
<dbReference type="InterPro" id="IPR000515">
    <property type="entry name" value="MetI-like"/>
</dbReference>
<keyword evidence="4 5" id="KW-0472">Membrane</keyword>
<dbReference type="InterPro" id="IPR035906">
    <property type="entry name" value="MetI-like_sf"/>
</dbReference>
<dbReference type="EMBL" id="DSMG01000106">
    <property type="protein sequence ID" value="HDX31956.1"/>
    <property type="molecule type" value="Genomic_DNA"/>
</dbReference>
<keyword evidence="2 5" id="KW-0812">Transmembrane</keyword>
<protein>
    <submittedName>
        <fullName evidence="7">Sugar ABC transporter permease</fullName>
    </submittedName>
</protein>
<evidence type="ECO:0000256" key="1">
    <source>
        <dbReference type="ARBA" id="ARBA00004141"/>
    </source>
</evidence>
<feature type="transmembrane region" description="Helical" evidence="5">
    <location>
        <begin position="160"/>
        <end position="183"/>
    </location>
</feature>
<gene>
    <name evidence="7" type="ORF">ENQ20_10775</name>
</gene>
<organism evidence="7">
    <name type="scientific">Caldilinea aerophila</name>
    <dbReference type="NCBI Taxonomy" id="133453"/>
    <lineage>
        <taxon>Bacteria</taxon>
        <taxon>Bacillati</taxon>
        <taxon>Chloroflexota</taxon>
        <taxon>Caldilineae</taxon>
        <taxon>Caldilineales</taxon>
        <taxon>Caldilineaceae</taxon>
        <taxon>Caldilinea</taxon>
    </lineage>
</organism>
<comment type="similarity">
    <text evidence="5">Belongs to the binding-protein-dependent transport system permease family.</text>
</comment>
<evidence type="ECO:0000259" key="6">
    <source>
        <dbReference type="PROSITE" id="PS50928"/>
    </source>
</evidence>
<dbReference type="PANTHER" id="PTHR43759">
    <property type="entry name" value="TREHALOSE TRANSPORT SYSTEM PERMEASE PROTEIN SUGA"/>
    <property type="match status" value="1"/>
</dbReference>
<dbReference type="InterPro" id="IPR052730">
    <property type="entry name" value="Sugar_ABC_transporter"/>
</dbReference>
<accession>A0A7C1FHK2</accession>
<feature type="transmembrane region" description="Helical" evidence="5">
    <location>
        <begin position="265"/>
        <end position="285"/>
    </location>
</feature>
<dbReference type="AlphaFoldDB" id="A0A7C1FHK2"/>
<feature type="transmembrane region" description="Helical" evidence="5">
    <location>
        <begin position="74"/>
        <end position="95"/>
    </location>
</feature>
<proteinExistence type="inferred from homology"/>
<name>A0A7C1FHK2_9CHLR</name>
<dbReference type="Gene3D" id="1.10.3720.10">
    <property type="entry name" value="MetI-like"/>
    <property type="match status" value="1"/>
</dbReference>
<feature type="transmembrane region" description="Helical" evidence="5">
    <location>
        <begin position="107"/>
        <end position="130"/>
    </location>
</feature>
<dbReference type="CDD" id="cd06261">
    <property type="entry name" value="TM_PBP2"/>
    <property type="match status" value="1"/>
</dbReference>
<comment type="subcellular location">
    <subcellularLocation>
        <location evidence="5">Cell membrane</location>
        <topology evidence="5">Multi-pass membrane protein</topology>
    </subcellularLocation>
    <subcellularLocation>
        <location evidence="1">Membrane</location>
        <topology evidence="1">Multi-pass membrane protein</topology>
    </subcellularLocation>
</comment>
<evidence type="ECO:0000256" key="4">
    <source>
        <dbReference type="ARBA" id="ARBA00023136"/>
    </source>
</evidence>
<dbReference type="PANTHER" id="PTHR43759:SF1">
    <property type="entry name" value="GLUCOSE IMPORT SYSTEM PERMEASE PROTEIN GLCT"/>
    <property type="match status" value="1"/>
</dbReference>
<sequence length="294" mass="32561">MSRSRVNWPAVALIAPAVIILLAVGIYPLLFALDVSFRQYQLTKQYLGTGYVGFQNYLAVFNDALFWQSLGRTAQFFVMTVPAQILFGVLIALFIDGMRSRALSFLMRVLLVIPIAITPTVVGLIGRLLFNRDFGFINYLLSLVGIPPVSWLGEPLPAMVTIALVDIWQWTPFVALVMISGLSLISQEVLESGKLDAGGGWNLFWHVQAPYLLPGLTAVLILRTADILKLFDMVFVLTRGGPGVSTELVSVYIQRVGFRIFDMGVASAQAILLLILCIVLARGYIRLFYREVEA</sequence>
<dbReference type="SUPFAM" id="SSF161098">
    <property type="entry name" value="MetI-like"/>
    <property type="match status" value="1"/>
</dbReference>
<reference evidence="7" key="1">
    <citation type="journal article" date="2020" name="mSystems">
        <title>Genome- and Community-Level Interaction Insights into Carbon Utilization and Element Cycling Functions of Hydrothermarchaeota in Hydrothermal Sediment.</title>
        <authorList>
            <person name="Zhou Z."/>
            <person name="Liu Y."/>
            <person name="Xu W."/>
            <person name="Pan J."/>
            <person name="Luo Z.H."/>
            <person name="Li M."/>
        </authorList>
    </citation>
    <scope>NUCLEOTIDE SEQUENCE [LARGE SCALE GENOMIC DNA]</scope>
    <source>
        <strain evidence="7">SpSt-289</strain>
    </source>
</reference>
<evidence type="ECO:0000256" key="3">
    <source>
        <dbReference type="ARBA" id="ARBA00022989"/>
    </source>
</evidence>
<feature type="domain" description="ABC transmembrane type-1" evidence="6">
    <location>
        <begin position="70"/>
        <end position="284"/>
    </location>
</feature>
<dbReference type="GO" id="GO:0005886">
    <property type="term" value="C:plasma membrane"/>
    <property type="evidence" value="ECO:0007669"/>
    <property type="project" value="UniProtKB-SubCell"/>
</dbReference>
<dbReference type="GO" id="GO:0055085">
    <property type="term" value="P:transmembrane transport"/>
    <property type="evidence" value="ECO:0007669"/>
    <property type="project" value="InterPro"/>
</dbReference>
<evidence type="ECO:0000313" key="7">
    <source>
        <dbReference type="EMBL" id="HDX31956.1"/>
    </source>
</evidence>
<feature type="transmembrane region" description="Helical" evidence="5">
    <location>
        <begin position="12"/>
        <end position="33"/>
    </location>
</feature>
<feature type="transmembrane region" description="Helical" evidence="5">
    <location>
        <begin position="136"/>
        <end position="153"/>
    </location>
</feature>
<dbReference type="PROSITE" id="PS50928">
    <property type="entry name" value="ABC_TM1"/>
    <property type="match status" value="1"/>
</dbReference>